<feature type="compositionally biased region" description="Low complexity" evidence="1">
    <location>
        <begin position="592"/>
        <end position="604"/>
    </location>
</feature>
<feature type="compositionally biased region" description="Low complexity" evidence="1">
    <location>
        <begin position="553"/>
        <end position="567"/>
    </location>
</feature>
<protein>
    <submittedName>
        <fullName evidence="2">Uncharacterized protein</fullName>
    </submittedName>
</protein>
<feature type="compositionally biased region" description="Basic and acidic residues" evidence="1">
    <location>
        <begin position="66"/>
        <end position="76"/>
    </location>
</feature>
<feature type="compositionally biased region" description="Low complexity" evidence="1">
    <location>
        <begin position="356"/>
        <end position="368"/>
    </location>
</feature>
<name>A0AAD3HGF1_9CHLO</name>
<feature type="region of interest" description="Disordered" evidence="1">
    <location>
        <begin position="830"/>
        <end position="849"/>
    </location>
</feature>
<sequence length="951" mass="98695">MERHSTATDGDGEYDYADDFTDDSDDNELPLPGLHDQGESMRWPGDDDWRLPGLLAQGTLDNEAGDAGRRPDRSDDSSSAEVLLEDEPQPRTIGAGPSRPMAAADAYPRNPWVLQRAGAPDLAATLPRGSSPGHFAASQRRSSSILHSLRRAPPSPFRTSAASMGPLGSSSSSGGGGGSGGGGFRQRDSLPALQQQQSQPAGFSMEHRASNQHPQHAYQYQSMHAQQQQQQQQLQPQYQQQQRQQYRQQQQQQPQQQQDLFGGPPPSRQQLLPPVQLRQLQPPQPQQQHQPLLLRTQPQQQVPQPQQHQQQRQFQPQPPLSRQPDSRGSGSAMQGFRSMGMSLRDSSFEDPLRGRGAAAADEGMSSSGAMGGGGGGGGGGGSGWPTYLIVDPYARALSSSCSSSASASPSASPLPRHFTLQAPSSSGQQHWYGTQYSNSQYEQDFGLGLGLGLGRGLGGGEDSAGLMSRDGGEGMSLGLVDHRLSGYGLGLGLVQDAAADRSLSSSDSSRSSRSRTSRPSMPAGHGTNHGRGHRWDDGVSASASGTGGRYDPGQSRSSGGGAAAAAGGSNGSVVHLPPLWPSGGLGEERRLGSAASSSTAAGAGWRPPPLEIPRGHHLAAGSVSGSLSGRWRPSLDDDAGTALGSPAGGSGIPQLRSVGEPGWERRYGGIGGGAGYGLAHGIGRSTSSSSSTPGRYSARSGLGSGGLGGGGMGGTLGGGSGGAQNDSRGSASGSGLSRGGLSSGGARCFASLDSSSGQYERRRAVLGSASRRMQPPLTLEPVAPAVRQYGDGFAGMLTNAQIQEWMSQHASRLLLPRHMHEIADIVFRPPSAVPEKKPPKCQPETNSVTTLSPPVILGGRYPPLHISRLASDPGFITSLLSGLEGVDPNDSGVQAVVTALQGRDVTARDEDLEPGRRRLGQQQPPQQSAAAAAAALAGKPGRPGSGMPARC</sequence>
<evidence type="ECO:0000313" key="2">
    <source>
        <dbReference type="EMBL" id="GFR39636.1"/>
    </source>
</evidence>
<feature type="compositionally biased region" description="Low complexity" evidence="1">
    <location>
        <begin position="268"/>
        <end position="315"/>
    </location>
</feature>
<feature type="compositionally biased region" description="Low complexity" evidence="1">
    <location>
        <begin position="501"/>
        <end position="511"/>
    </location>
</feature>
<feature type="region of interest" description="Disordered" evidence="1">
    <location>
        <begin position="501"/>
        <end position="666"/>
    </location>
</feature>
<feature type="compositionally biased region" description="Gly residues" evidence="1">
    <location>
        <begin position="702"/>
        <end position="722"/>
    </location>
</feature>
<dbReference type="PANTHER" id="PTHR14596">
    <property type="entry name" value="ZINC FINGER PROTEIN"/>
    <property type="match status" value="1"/>
</dbReference>
<dbReference type="PANTHER" id="PTHR14596:SF72">
    <property type="entry name" value="ZINC FINGER PROTEIN MSN2-RELATED"/>
    <property type="match status" value="1"/>
</dbReference>
<feature type="region of interest" description="Disordered" evidence="1">
    <location>
        <begin position="1"/>
        <end position="107"/>
    </location>
</feature>
<feature type="compositionally biased region" description="Gly residues" evidence="1">
    <location>
        <begin position="173"/>
        <end position="184"/>
    </location>
</feature>
<gene>
    <name evidence="2" type="ORF">Agub_g102</name>
</gene>
<feature type="compositionally biased region" description="Low complexity" evidence="1">
    <location>
        <begin position="189"/>
        <end position="201"/>
    </location>
</feature>
<feature type="compositionally biased region" description="Basic and acidic residues" evidence="1">
    <location>
        <begin position="36"/>
        <end position="50"/>
    </location>
</feature>
<keyword evidence="3" id="KW-1185">Reference proteome</keyword>
<feature type="compositionally biased region" description="Low complexity" evidence="1">
    <location>
        <begin position="920"/>
        <end position="942"/>
    </location>
</feature>
<feature type="compositionally biased region" description="Low complexity" evidence="1">
    <location>
        <begin position="138"/>
        <end position="147"/>
    </location>
</feature>
<feature type="region of interest" description="Disordered" evidence="1">
    <location>
        <begin position="400"/>
        <end position="430"/>
    </location>
</feature>
<feature type="compositionally biased region" description="Low complexity" evidence="1">
    <location>
        <begin position="226"/>
        <end position="258"/>
    </location>
</feature>
<feature type="region of interest" description="Disordered" evidence="1">
    <location>
        <begin position="915"/>
        <end position="951"/>
    </location>
</feature>
<dbReference type="GO" id="GO:0000987">
    <property type="term" value="F:cis-regulatory region sequence-specific DNA binding"/>
    <property type="evidence" value="ECO:0007669"/>
    <property type="project" value="TreeGrafter"/>
</dbReference>
<feature type="region of interest" description="Disordered" evidence="1">
    <location>
        <begin position="682"/>
        <end position="741"/>
    </location>
</feature>
<feature type="compositionally biased region" description="Polar residues" evidence="1">
    <location>
        <begin position="211"/>
        <end position="225"/>
    </location>
</feature>
<dbReference type="GO" id="GO:0000981">
    <property type="term" value="F:DNA-binding transcription factor activity, RNA polymerase II-specific"/>
    <property type="evidence" value="ECO:0007669"/>
    <property type="project" value="TreeGrafter"/>
</dbReference>
<feature type="compositionally biased region" description="Gly residues" evidence="1">
    <location>
        <begin position="369"/>
        <end position="378"/>
    </location>
</feature>
<dbReference type="AlphaFoldDB" id="A0AAD3HGF1"/>
<comment type="caution">
    <text evidence="2">The sequence shown here is derived from an EMBL/GenBank/DDBJ whole genome shotgun (WGS) entry which is preliminary data.</text>
</comment>
<accession>A0AAD3HGF1</accession>
<reference evidence="2 3" key="1">
    <citation type="journal article" date="2021" name="Sci. Rep.">
        <title>Genome sequencing of the multicellular alga Astrephomene provides insights into convergent evolution of germ-soma differentiation.</title>
        <authorList>
            <person name="Yamashita S."/>
            <person name="Yamamoto K."/>
            <person name="Matsuzaki R."/>
            <person name="Suzuki S."/>
            <person name="Yamaguchi H."/>
            <person name="Hirooka S."/>
            <person name="Minakuchi Y."/>
            <person name="Miyagishima S."/>
            <person name="Kawachi M."/>
            <person name="Toyoda A."/>
            <person name="Nozaki H."/>
        </authorList>
    </citation>
    <scope>NUCLEOTIDE SEQUENCE [LARGE SCALE GENOMIC DNA]</scope>
    <source>
        <strain evidence="2 3">NIES-4017</strain>
    </source>
</reference>
<feature type="compositionally biased region" description="Low complexity" evidence="1">
    <location>
        <begin position="400"/>
        <end position="416"/>
    </location>
</feature>
<feature type="compositionally biased region" description="Polar residues" evidence="1">
    <location>
        <begin position="421"/>
        <end position="430"/>
    </location>
</feature>
<dbReference type="GO" id="GO:0042594">
    <property type="term" value="P:response to starvation"/>
    <property type="evidence" value="ECO:0007669"/>
    <property type="project" value="TreeGrafter"/>
</dbReference>
<organism evidence="2 3">
    <name type="scientific">Astrephomene gubernaculifera</name>
    <dbReference type="NCBI Taxonomy" id="47775"/>
    <lineage>
        <taxon>Eukaryota</taxon>
        <taxon>Viridiplantae</taxon>
        <taxon>Chlorophyta</taxon>
        <taxon>core chlorophytes</taxon>
        <taxon>Chlorophyceae</taxon>
        <taxon>CS clade</taxon>
        <taxon>Chlamydomonadales</taxon>
        <taxon>Astrephomenaceae</taxon>
        <taxon>Astrephomene</taxon>
    </lineage>
</organism>
<dbReference type="Proteomes" id="UP001054857">
    <property type="component" value="Unassembled WGS sequence"/>
</dbReference>
<dbReference type="EMBL" id="BMAR01000001">
    <property type="protein sequence ID" value="GFR39636.1"/>
    <property type="molecule type" value="Genomic_DNA"/>
</dbReference>
<proteinExistence type="predicted"/>
<feature type="compositionally biased region" description="Acidic residues" evidence="1">
    <location>
        <begin position="10"/>
        <end position="28"/>
    </location>
</feature>
<feature type="region of interest" description="Disordered" evidence="1">
    <location>
        <begin position="123"/>
        <end position="378"/>
    </location>
</feature>
<evidence type="ECO:0000256" key="1">
    <source>
        <dbReference type="SAM" id="MobiDB-lite"/>
    </source>
</evidence>
<feature type="compositionally biased region" description="Low complexity" evidence="1">
    <location>
        <begin position="682"/>
        <end position="692"/>
    </location>
</feature>
<dbReference type="GO" id="GO:0005634">
    <property type="term" value="C:nucleus"/>
    <property type="evidence" value="ECO:0007669"/>
    <property type="project" value="TreeGrafter"/>
</dbReference>
<evidence type="ECO:0000313" key="3">
    <source>
        <dbReference type="Proteomes" id="UP001054857"/>
    </source>
</evidence>
<feature type="compositionally biased region" description="Low complexity" evidence="1">
    <location>
        <begin position="618"/>
        <end position="629"/>
    </location>
</feature>